<dbReference type="InterPro" id="IPR036890">
    <property type="entry name" value="HATPase_C_sf"/>
</dbReference>
<evidence type="ECO:0000256" key="4">
    <source>
        <dbReference type="ARBA" id="ARBA00022553"/>
    </source>
</evidence>
<name>A0A176XCX1_AGRTU</name>
<protein>
    <recommendedName>
        <fullName evidence="3">histidine kinase</fullName>
        <ecNumber evidence="3">2.7.13.3</ecNumber>
    </recommendedName>
</protein>
<dbReference type="InterPro" id="IPR005467">
    <property type="entry name" value="His_kinase_dom"/>
</dbReference>
<dbReference type="InterPro" id="IPR050428">
    <property type="entry name" value="TCS_sensor_his_kinase"/>
</dbReference>
<evidence type="ECO:0000256" key="11">
    <source>
        <dbReference type="SAM" id="Phobius"/>
    </source>
</evidence>
<evidence type="ECO:0000313" key="14">
    <source>
        <dbReference type="EMBL" id="OAE45679.1"/>
    </source>
</evidence>
<evidence type="ECO:0000256" key="8">
    <source>
        <dbReference type="ARBA" id="ARBA00022989"/>
    </source>
</evidence>
<evidence type="ECO:0000256" key="10">
    <source>
        <dbReference type="ARBA" id="ARBA00023136"/>
    </source>
</evidence>
<feature type="domain" description="HAMP" evidence="13">
    <location>
        <begin position="112"/>
        <end position="166"/>
    </location>
</feature>
<evidence type="ECO:0000259" key="13">
    <source>
        <dbReference type="PROSITE" id="PS50885"/>
    </source>
</evidence>
<dbReference type="Pfam" id="PF00512">
    <property type="entry name" value="HisKA"/>
    <property type="match status" value="1"/>
</dbReference>
<comment type="catalytic activity">
    <reaction evidence="1">
        <text>ATP + protein L-histidine = ADP + protein N-phospho-L-histidine.</text>
        <dbReference type="EC" id="2.7.13.3"/>
    </reaction>
</comment>
<dbReference type="SUPFAM" id="SSF55874">
    <property type="entry name" value="ATPase domain of HSP90 chaperone/DNA topoisomerase II/histidine kinase"/>
    <property type="match status" value="1"/>
</dbReference>
<dbReference type="InterPro" id="IPR004358">
    <property type="entry name" value="Sig_transdc_His_kin-like_C"/>
</dbReference>
<keyword evidence="4" id="KW-0597">Phosphoprotein</keyword>
<evidence type="ECO:0000256" key="5">
    <source>
        <dbReference type="ARBA" id="ARBA00022679"/>
    </source>
</evidence>
<accession>A0A176XCX1</accession>
<dbReference type="EMBL" id="LXPS01000013">
    <property type="protein sequence ID" value="OAE45679.1"/>
    <property type="molecule type" value="Genomic_DNA"/>
</dbReference>
<evidence type="ECO:0000256" key="9">
    <source>
        <dbReference type="ARBA" id="ARBA00023012"/>
    </source>
</evidence>
<keyword evidence="6 11" id="KW-0812">Transmembrane</keyword>
<dbReference type="InterPro" id="IPR003660">
    <property type="entry name" value="HAMP_dom"/>
</dbReference>
<dbReference type="PANTHER" id="PTHR45436">
    <property type="entry name" value="SENSOR HISTIDINE KINASE YKOH"/>
    <property type="match status" value="1"/>
</dbReference>
<keyword evidence="10 11" id="KW-0472">Membrane</keyword>
<dbReference type="SUPFAM" id="SSF47384">
    <property type="entry name" value="Homodimeric domain of signal transducing histidine kinase"/>
    <property type="match status" value="1"/>
</dbReference>
<comment type="caution">
    <text evidence="14">The sequence shown here is derived from an EMBL/GenBank/DDBJ whole genome shotgun (WGS) entry which is preliminary data.</text>
</comment>
<dbReference type="Pfam" id="PF02518">
    <property type="entry name" value="HATPase_c"/>
    <property type="match status" value="1"/>
</dbReference>
<evidence type="ECO:0000256" key="3">
    <source>
        <dbReference type="ARBA" id="ARBA00012438"/>
    </source>
</evidence>
<evidence type="ECO:0000256" key="2">
    <source>
        <dbReference type="ARBA" id="ARBA00004370"/>
    </source>
</evidence>
<feature type="domain" description="Histidine kinase" evidence="12">
    <location>
        <begin position="174"/>
        <end position="385"/>
    </location>
</feature>
<dbReference type="GO" id="GO:0000155">
    <property type="term" value="F:phosphorelay sensor kinase activity"/>
    <property type="evidence" value="ECO:0007669"/>
    <property type="project" value="InterPro"/>
</dbReference>
<dbReference type="Proteomes" id="UP000077098">
    <property type="component" value="Unassembled WGS sequence"/>
</dbReference>
<dbReference type="Pfam" id="PF00672">
    <property type="entry name" value="HAMP"/>
    <property type="match status" value="1"/>
</dbReference>
<dbReference type="InterPro" id="IPR003594">
    <property type="entry name" value="HATPase_dom"/>
</dbReference>
<dbReference type="PROSITE" id="PS50885">
    <property type="entry name" value="HAMP"/>
    <property type="match status" value="1"/>
</dbReference>
<evidence type="ECO:0000259" key="12">
    <source>
        <dbReference type="PROSITE" id="PS50109"/>
    </source>
</evidence>
<dbReference type="InterPro" id="IPR036097">
    <property type="entry name" value="HisK_dim/P_sf"/>
</dbReference>
<keyword evidence="7 14" id="KW-0418">Kinase</keyword>
<evidence type="ECO:0000256" key="6">
    <source>
        <dbReference type="ARBA" id="ARBA00022692"/>
    </source>
</evidence>
<dbReference type="CDD" id="cd00082">
    <property type="entry name" value="HisKA"/>
    <property type="match status" value="1"/>
</dbReference>
<dbReference type="SMART" id="SM00304">
    <property type="entry name" value="HAMP"/>
    <property type="match status" value="1"/>
</dbReference>
<comment type="subcellular location">
    <subcellularLocation>
        <location evidence="2">Membrane</location>
    </subcellularLocation>
</comment>
<dbReference type="SMART" id="SM00388">
    <property type="entry name" value="HisKA"/>
    <property type="match status" value="1"/>
</dbReference>
<dbReference type="CDD" id="cd06225">
    <property type="entry name" value="HAMP"/>
    <property type="match status" value="1"/>
</dbReference>
<reference evidence="14 15" key="1">
    <citation type="submission" date="2016-05" db="EMBL/GenBank/DDBJ databases">
        <authorList>
            <person name="Lavstsen T."/>
            <person name="Jespersen J.S."/>
        </authorList>
    </citation>
    <scope>NUCLEOTIDE SEQUENCE [LARGE SCALE GENOMIC DNA]</scope>
    <source>
        <strain evidence="14 15">KCJ1736</strain>
    </source>
</reference>
<dbReference type="SUPFAM" id="SSF158472">
    <property type="entry name" value="HAMP domain-like"/>
    <property type="match status" value="1"/>
</dbReference>
<evidence type="ECO:0000256" key="1">
    <source>
        <dbReference type="ARBA" id="ARBA00000085"/>
    </source>
</evidence>
<dbReference type="AlphaFoldDB" id="A0A176XCX1"/>
<dbReference type="Gene3D" id="1.10.287.130">
    <property type="match status" value="1"/>
</dbReference>
<dbReference type="PROSITE" id="PS50109">
    <property type="entry name" value="HIS_KIN"/>
    <property type="match status" value="1"/>
</dbReference>
<organism evidence="14 15">
    <name type="scientific">Agrobacterium tumefaciens</name>
    <dbReference type="NCBI Taxonomy" id="358"/>
    <lineage>
        <taxon>Bacteria</taxon>
        <taxon>Pseudomonadati</taxon>
        <taxon>Pseudomonadota</taxon>
        <taxon>Alphaproteobacteria</taxon>
        <taxon>Hyphomicrobiales</taxon>
        <taxon>Rhizobiaceae</taxon>
        <taxon>Rhizobium/Agrobacterium group</taxon>
        <taxon>Agrobacterium</taxon>
        <taxon>Agrobacterium tumefaciens complex</taxon>
    </lineage>
</organism>
<dbReference type="PANTHER" id="PTHR45436:SF5">
    <property type="entry name" value="SENSOR HISTIDINE KINASE TRCS"/>
    <property type="match status" value="1"/>
</dbReference>
<keyword evidence="9" id="KW-0902">Two-component regulatory system</keyword>
<evidence type="ECO:0000313" key="15">
    <source>
        <dbReference type="Proteomes" id="UP000077098"/>
    </source>
</evidence>
<sequence>MKRPRLSQSLATLTAIVIATMLILSVGMSYVGVTWYSSFLDDGINRNLPPDAAQALQAIQHGGIPDGTSLRSLLDRMEEEDAKADIKIQLSALICGLISALICSLIGVYFARHIARPLVALTRAAEALRGGDFAVRVEAPAGSTQEVASLVETFNQLARGLDHMETRLRFNNMAVAHELRTPLTILQGGLQAMIDGVFPLRRESVADLLVQVEGLAKIVEDLRTLSLAAGQKLVTHRERTNLADIVASVIASSIPVLDERQFEIETGLDPAWVFADAQRIRQAVLALLDNAVRYAESGKWLRFETHQLPDDQAVIHVIDRGPGFREEMDATTIDLFWRGDVSRSRETGGTGLGLSVVQAIAAAHGGHLEFKNSANGGAAVTIHIR</sequence>
<dbReference type="InterPro" id="IPR003661">
    <property type="entry name" value="HisK_dim/P_dom"/>
</dbReference>
<feature type="transmembrane region" description="Helical" evidence="11">
    <location>
        <begin position="12"/>
        <end position="33"/>
    </location>
</feature>
<evidence type="ECO:0000256" key="7">
    <source>
        <dbReference type="ARBA" id="ARBA00022777"/>
    </source>
</evidence>
<dbReference type="Gene3D" id="6.10.340.10">
    <property type="match status" value="1"/>
</dbReference>
<keyword evidence="5" id="KW-0808">Transferase</keyword>
<dbReference type="GO" id="GO:0005886">
    <property type="term" value="C:plasma membrane"/>
    <property type="evidence" value="ECO:0007669"/>
    <property type="project" value="TreeGrafter"/>
</dbReference>
<proteinExistence type="predicted"/>
<dbReference type="SMART" id="SM00387">
    <property type="entry name" value="HATPase_c"/>
    <property type="match status" value="1"/>
</dbReference>
<feature type="transmembrane region" description="Helical" evidence="11">
    <location>
        <begin position="88"/>
        <end position="111"/>
    </location>
</feature>
<dbReference type="CDD" id="cd00075">
    <property type="entry name" value="HATPase"/>
    <property type="match status" value="1"/>
</dbReference>
<dbReference type="Gene3D" id="3.30.565.10">
    <property type="entry name" value="Histidine kinase-like ATPase, C-terminal domain"/>
    <property type="match status" value="1"/>
</dbReference>
<keyword evidence="8 11" id="KW-1133">Transmembrane helix</keyword>
<dbReference type="EC" id="2.7.13.3" evidence="3"/>
<dbReference type="PRINTS" id="PR00344">
    <property type="entry name" value="BCTRLSENSOR"/>
</dbReference>
<gene>
    <name evidence="14" type="ORF">A7J57_16710</name>
</gene>